<evidence type="ECO:0000313" key="1">
    <source>
        <dbReference type="EMBL" id="GBP56212.1"/>
    </source>
</evidence>
<proteinExistence type="predicted"/>
<dbReference type="Proteomes" id="UP000299102">
    <property type="component" value="Unassembled WGS sequence"/>
</dbReference>
<sequence>MVRTASRTEHWAVQARHVSKRRPLQWWRSGDGFLLVMWYGCFPKLPFPESICVRLMKPMLPVYPLFWYRTNCFNGLKPVLECAIFFSFHGQIPLKLDTFRFDHSRRSSPSLLKCLSTLFVH</sequence>
<reference evidence="1 2" key="1">
    <citation type="journal article" date="2019" name="Commun. Biol.">
        <title>The bagworm genome reveals a unique fibroin gene that provides high tensile strength.</title>
        <authorList>
            <person name="Kono N."/>
            <person name="Nakamura H."/>
            <person name="Ohtoshi R."/>
            <person name="Tomita M."/>
            <person name="Numata K."/>
            <person name="Arakawa K."/>
        </authorList>
    </citation>
    <scope>NUCLEOTIDE SEQUENCE [LARGE SCALE GENOMIC DNA]</scope>
</reference>
<gene>
    <name evidence="1" type="ORF">EVAR_41399_1</name>
</gene>
<name>A0A4C1WZS3_EUMVA</name>
<accession>A0A4C1WZS3</accession>
<organism evidence="1 2">
    <name type="scientific">Eumeta variegata</name>
    <name type="common">Bagworm moth</name>
    <name type="synonym">Eumeta japonica</name>
    <dbReference type="NCBI Taxonomy" id="151549"/>
    <lineage>
        <taxon>Eukaryota</taxon>
        <taxon>Metazoa</taxon>
        <taxon>Ecdysozoa</taxon>
        <taxon>Arthropoda</taxon>
        <taxon>Hexapoda</taxon>
        <taxon>Insecta</taxon>
        <taxon>Pterygota</taxon>
        <taxon>Neoptera</taxon>
        <taxon>Endopterygota</taxon>
        <taxon>Lepidoptera</taxon>
        <taxon>Glossata</taxon>
        <taxon>Ditrysia</taxon>
        <taxon>Tineoidea</taxon>
        <taxon>Psychidae</taxon>
        <taxon>Oiketicinae</taxon>
        <taxon>Eumeta</taxon>
    </lineage>
</organism>
<evidence type="ECO:0000313" key="2">
    <source>
        <dbReference type="Proteomes" id="UP000299102"/>
    </source>
</evidence>
<keyword evidence="2" id="KW-1185">Reference proteome</keyword>
<dbReference type="AlphaFoldDB" id="A0A4C1WZS3"/>
<dbReference type="EMBL" id="BGZK01000687">
    <property type="protein sequence ID" value="GBP56212.1"/>
    <property type="molecule type" value="Genomic_DNA"/>
</dbReference>
<protein>
    <submittedName>
        <fullName evidence="1">Uncharacterized protein</fullName>
    </submittedName>
</protein>
<comment type="caution">
    <text evidence="1">The sequence shown here is derived from an EMBL/GenBank/DDBJ whole genome shotgun (WGS) entry which is preliminary data.</text>
</comment>